<keyword evidence="3" id="KW-0418">Kinase</keyword>
<evidence type="ECO:0000259" key="6">
    <source>
        <dbReference type="Pfam" id="PF00696"/>
    </source>
</evidence>
<feature type="region of interest" description="Disordered" evidence="5">
    <location>
        <begin position="202"/>
        <end position="221"/>
    </location>
</feature>
<dbReference type="Pfam" id="PF00696">
    <property type="entry name" value="AA_kinase"/>
    <property type="match status" value="1"/>
</dbReference>
<dbReference type="EMBL" id="JNSL01000092">
    <property type="protein sequence ID" value="KGA16165.1"/>
    <property type="molecule type" value="Genomic_DNA"/>
</dbReference>
<evidence type="ECO:0000256" key="1">
    <source>
        <dbReference type="ARBA" id="ARBA00022679"/>
    </source>
</evidence>
<reference evidence="7" key="1">
    <citation type="submission" date="2014-06" db="EMBL/GenBank/DDBJ databases">
        <title>Key roles for freshwater Actinobacteria revealed by deep metagenomic sequencing.</title>
        <authorList>
            <person name="Ghai R."/>
            <person name="Mizuno C.M."/>
            <person name="Picazo A."/>
            <person name="Camacho A."/>
            <person name="Rodriguez-Valera F."/>
        </authorList>
    </citation>
    <scope>NUCLEOTIDE SEQUENCE</scope>
</reference>
<evidence type="ECO:0000256" key="5">
    <source>
        <dbReference type="SAM" id="MobiDB-lite"/>
    </source>
</evidence>
<evidence type="ECO:0000256" key="3">
    <source>
        <dbReference type="ARBA" id="ARBA00022777"/>
    </source>
</evidence>
<evidence type="ECO:0000256" key="2">
    <source>
        <dbReference type="ARBA" id="ARBA00022741"/>
    </source>
</evidence>
<accession>A0A094PWI5</accession>
<comment type="caution">
    <text evidence="7">The sequence shown here is derived from an EMBL/GenBank/DDBJ whole genome shotgun (WGS) entry which is preliminary data.</text>
</comment>
<gene>
    <name evidence="7" type="ORF">GM51_13220</name>
</gene>
<organism evidence="7">
    <name type="scientific">freshwater metagenome</name>
    <dbReference type="NCBI Taxonomy" id="449393"/>
    <lineage>
        <taxon>unclassified sequences</taxon>
        <taxon>metagenomes</taxon>
        <taxon>ecological metagenomes</taxon>
    </lineage>
</organism>
<evidence type="ECO:0000313" key="7">
    <source>
        <dbReference type="EMBL" id="KGA16165.1"/>
    </source>
</evidence>
<protein>
    <recommendedName>
        <fullName evidence="6">Aspartate/glutamate/uridylate kinase domain-containing protein</fullName>
    </recommendedName>
</protein>
<dbReference type="PANTHER" id="PTHR43654">
    <property type="entry name" value="GLUTAMATE 5-KINASE"/>
    <property type="match status" value="1"/>
</dbReference>
<dbReference type="InterPro" id="IPR036393">
    <property type="entry name" value="AceGlu_kinase-like_sf"/>
</dbReference>
<sequence length="221" mass="23585">GLAADADWFGFAATSAAALRLNRLVVDALLAVDIPAWSLQPSTTVETAQGQVVAWQTDHIVQALIHGLVPVVHGDVSFDRGQGCTIASTEMLLQWLCGVPALAPTRIILVGESAVYTADPHKDSHAQRIPHIHRDNIQQVLGGASGSYGIDVTGGMHSKLTLMWRLVTQNPLLKVCFVAPDAQLLIDVLSDTPIEAGTIMTMNPPNSDQFQNSSKIAPKTP</sequence>
<name>A0A094PWI5_9ZZZZ</name>
<dbReference type="GO" id="GO:0005524">
    <property type="term" value="F:ATP binding"/>
    <property type="evidence" value="ECO:0007669"/>
    <property type="project" value="UniProtKB-KW"/>
</dbReference>
<feature type="non-terminal residue" evidence="7">
    <location>
        <position position="1"/>
    </location>
</feature>
<dbReference type="InterPro" id="IPR001048">
    <property type="entry name" value="Asp/Glu/Uridylate_kinase"/>
</dbReference>
<dbReference type="AlphaFoldDB" id="A0A094PWI5"/>
<dbReference type="PANTHER" id="PTHR43654:SF1">
    <property type="entry name" value="ISOPENTENYL PHOSPHATE KINASE"/>
    <property type="match status" value="1"/>
</dbReference>
<dbReference type="GO" id="GO:0004349">
    <property type="term" value="F:glutamate 5-kinase activity"/>
    <property type="evidence" value="ECO:0007669"/>
    <property type="project" value="TreeGrafter"/>
</dbReference>
<keyword evidence="4" id="KW-0067">ATP-binding</keyword>
<keyword evidence="1" id="KW-0808">Transferase</keyword>
<proteinExistence type="predicted"/>
<dbReference type="GO" id="GO:0005829">
    <property type="term" value="C:cytosol"/>
    <property type="evidence" value="ECO:0007669"/>
    <property type="project" value="TreeGrafter"/>
</dbReference>
<evidence type="ECO:0000256" key="4">
    <source>
        <dbReference type="ARBA" id="ARBA00022840"/>
    </source>
</evidence>
<feature type="domain" description="Aspartate/glutamate/uridylate kinase" evidence="6">
    <location>
        <begin position="7"/>
        <end position="169"/>
    </location>
</feature>
<feature type="compositionally biased region" description="Polar residues" evidence="5">
    <location>
        <begin position="202"/>
        <end position="215"/>
    </location>
</feature>
<dbReference type="SUPFAM" id="SSF53633">
    <property type="entry name" value="Carbamate kinase-like"/>
    <property type="match status" value="1"/>
</dbReference>
<dbReference type="Gene3D" id="3.40.1160.10">
    <property type="entry name" value="Acetylglutamate kinase-like"/>
    <property type="match status" value="1"/>
</dbReference>
<keyword evidence="2" id="KW-0547">Nucleotide-binding</keyword>